<organism evidence="1 2">
    <name type="scientific">Fructobacillus tropaeoli</name>
    <dbReference type="NCBI Taxonomy" id="709323"/>
    <lineage>
        <taxon>Bacteria</taxon>
        <taxon>Bacillati</taxon>
        <taxon>Bacillota</taxon>
        <taxon>Bacilli</taxon>
        <taxon>Lactobacillales</taxon>
        <taxon>Lactobacillaceae</taxon>
        <taxon>Fructobacillus</taxon>
    </lineage>
</organism>
<name>A0ABN9YNT3_9LACO</name>
<protein>
    <recommendedName>
        <fullName evidence="3">Phage Mu protein F like protein</fullName>
    </recommendedName>
</protein>
<keyword evidence="2" id="KW-1185">Reference proteome</keyword>
<proteinExistence type="predicted"/>
<gene>
    <name evidence="1" type="ORF">R53137_KAKDMLNK_00238</name>
</gene>
<reference evidence="1 2" key="1">
    <citation type="submission" date="2023-10" db="EMBL/GenBank/DDBJ databases">
        <authorList>
            <person name="Botero Cardona J."/>
        </authorList>
    </citation>
    <scope>NUCLEOTIDE SEQUENCE [LARGE SCALE GENOMIC DNA]</scope>
    <source>
        <strain evidence="1 2">R-53137</strain>
    </source>
</reference>
<accession>A0ABN9YNT3</accession>
<dbReference type="RefSeq" id="WP_338348887.1">
    <property type="nucleotide sequence ID" value="NZ_CAUZLQ010000002.1"/>
</dbReference>
<comment type="caution">
    <text evidence="1">The sequence shown here is derived from an EMBL/GenBank/DDBJ whole genome shotgun (WGS) entry which is preliminary data.</text>
</comment>
<sequence length="337" mass="37320">MISADDKKSEQQYIQDVLNNDIELSKSLNKLSKSTLDKLRIALSDLLEDDLGNSSGTIPVYFLDKLPGKKQAEVINRLYEDIEADKDMMGSHEVQLGLDTSLNSYKSSNSAAITVAVFLVLLGHMKDSNRIMQKSGKADREMAISHLINKGGQFESNKLIAGIAPDFSKTVDANGNTVSEINYNATVNASNGIANAVKGKIRTGVNRDDMAVFLNSGNVQPAIVSKDDKVTKDYKVKNENNPTGWLSRLDSDNIRTYRTMTALAHSLYKKEIAKVLKIKQATIINETDPCKFCVENIGRIFTVDEATSRVPSHYNCRCEVRLVNEYGEITDDDPDDE</sequence>
<dbReference type="Proteomes" id="UP001314262">
    <property type="component" value="Unassembled WGS sequence"/>
</dbReference>
<evidence type="ECO:0000313" key="2">
    <source>
        <dbReference type="Proteomes" id="UP001314262"/>
    </source>
</evidence>
<evidence type="ECO:0008006" key="3">
    <source>
        <dbReference type="Google" id="ProtNLM"/>
    </source>
</evidence>
<evidence type="ECO:0000313" key="1">
    <source>
        <dbReference type="EMBL" id="CAK1228547.1"/>
    </source>
</evidence>
<dbReference type="EMBL" id="CAUZLT010000001">
    <property type="protein sequence ID" value="CAK1228547.1"/>
    <property type="molecule type" value="Genomic_DNA"/>
</dbReference>